<dbReference type="InterPro" id="IPR038475">
    <property type="entry name" value="RecG_C_sf"/>
</dbReference>
<protein>
    <submittedName>
        <fullName evidence="2">ATP-dependent DNA helicase RecG</fullName>
    </submittedName>
</protein>
<proteinExistence type="predicted"/>
<dbReference type="PANTHER" id="PTHR30595:SF6">
    <property type="entry name" value="SCHLAFEN ALBA-2 DOMAIN-CONTAINING PROTEIN"/>
    <property type="match status" value="1"/>
</dbReference>
<keyword evidence="2" id="KW-0067">ATP-binding</keyword>
<organism evidence="2">
    <name type="scientific">Candidatus Kentrum sp. FW</name>
    <dbReference type="NCBI Taxonomy" id="2126338"/>
    <lineage>
        <taxon>Bacteria</taxon>
        <taxon>Pseudomonadati</taxon>
        <taxon>Pseudomonadota</taxon>
        <taxon>Gammaproteobacteria</taxon>
        <taxon>Candidatus Kentrum</taxon>
    </lineage>
</organism>
<dbReference type="InterPro" id="IPR038461">
    <property type="entry name" value="Schlafen_AlbA_2_dom_sf"/>
</dbReference>
<gene>
    <name evidence="2" type="ORF">BECKFW1821C_GA0114237_10323</name>
</gene>
<dbReference type="Pfam" id="PF04326">
    <property type="entry name" value="SLFN_AlbA_2"/>
    <property type="match status" value="1"/>
</dbReference>
<dbReference type="InterPro" id="IPR007421">
    <property type="entry name" value="Schlafen_AlbA_2_dom"/>
</dbReference>
<evidence type="ECO:0000313" key="2">
    <source>
        <dbReference type="EMBL" id="VFJ72123.1"/>
    </source>
</evidence>
<dbReference type="PANTHER" id="PTHR30595">
    <property type="entry name" value="GLPR-RELATED TRANSCRIPTIONAL REPRESSOR"/>
    <property type="match status" value="1"/>
</dbReference>
<evidence type="ECO:0000259" key="1">
    <source>
        <dbReference type="Pfam" id="PF04326"/>
    </source>
</evidence>
<dbReference type="Pfam" id="PF13749">
    <property type="entry name" value="HATPase_c_4"/>
    <property type="match status" value="1"/>
</dbReference>
<dbReference type="Gene3D" id="3.30.565.60">
    <property type="match status" value="1"/>
</dbReference>
<dbReference type="AlphaFoldDB" id="A0A450TTR8"/>
<keyword evidence="2" id="KW-0347">Helicase</keyword>
<keyword evidence="2" id="KW-0378">Hydrolase</keyword>
<name>A0A450TTR8_9GAMM</name>
<dbReference type="Gene3D" id="3.30.950.30">
    <property type="entry name" value="Schlafen, AAA domain"/>
    <property type="match status" value="1"/>
</dbReference>
<dbReference type="EMBL" id="CAADFE010000032">
    <property type="protein sequence ID" value="VFJ72123.1"/>
    <property type="molecule type" value="Genomic_DNA"/>
</dbReference>
<accession>A0A450TTR8</accession>
<feature type="domain" description="Schlafen AlbA-2" evidence="1">
    <location>
        <begin position="14"/>
        <end position="130"/>
    </location>
</feature>
<sequence>MTKIELMELIRNGESSFVEFKRDGIDNRALAKELVAFGNHRGGRVLLGVEDDGSISGIARSSKELEEWVMTACRDKIRPPIIPDYEVVRDMAPGKDVAIISVEPGFTVHSVWHKSHDYYHIRVGTQSREADREELQRLFQRRGSIRFETQPVSGSSMKDLSLPRLTEYFRDIRGQTIPAGDDTDQWKRLLHNTEFLTDSALADGDGGDYVCSVAGMLLFGQSPKRFLPHMAVDVAVFPGTEKDYDASFRGAATSPLVGFRDERGDVLEPGIVDQVMNMLQPHLSREELEGARRVRKWDYPEEAIREALVNAVVHRDYLLSATSTEVTLYTDRLEIVSPGRPPNGIDSERMRAGCRNARNQLLKDVMRDYGYMEHMGMGIPRKIIKLMEERVGTTPELIVAGENFSLVLRKSPLASLDI</sequence>
<reference evidence="2" key="1">
    <citation type="submission" date="2019-02" db="EMBL/GenBank/DDBJ databases">
        <authorList>
            <person name="Gruber-Vodicka R. H."/>
            <person name="Seah K. B. B."/>
        </authorList>
    </citation>
    <scope>NUCLEOTIDE SEQUENCE</scope>
    <source>
        <strain evidence="2">BECK_BZ131</strain>
    </source>
</reference>
<keyword evidence="2" id="KW-0547">Nucleotide-binding</keyword>
<dbReference type="GO" id="GO:0004386">
    <property type="term" value="F:helicase activity"/>
    <property type="evidence" value="ECO:0007669"/>
    <property type="project" value="UniProtKB-KW"/>
</dbReference>